<feature type="region of interest" description="Disordered" evidence="1">
    <location>
        <begin position="76"/>
        <end position="179"/>
    </location>
</feature>
<dbReference type="STRING" id="3476.A0A2P5CKK8"/>
<evidence type="ECO:0000259" key="2">
    <source>
        <dbReference type="Pfam" id="PF05678"/>
    </source>
</evidence>
<reference evidence="4" key="1">
    <citation type="submission" date="2016-06" db="EMBL/GenBank/DDBJ databases">
        <title>Parallel loss of symbiosis genes in relatives of nitrogen-fixing non-legume Parasponia.</title>
        <authorList>
            <person name="Van Velzen R."/>
            <person name="Holmer R."/>
            <person name="Bu F."/>
            <person name="Rutten L."/>
            <person name="Van Zeijl A."/>
            <person name="Liu W."/>
            <person name="Santuari L."/>
            <person name="Cao Q."/>
            <person name="Sharma T."/>
            <person name="Shen D."/>
            <person name="Roswanjaya Y."/>
            <person name="Wardhani T."/>
            <person name="Kalhor M.S."/>
            <person name="Jansen J."/>
            <person name="Van den Hoogen J."/>
            <person name="Gungor B."/>
            <person name="Hartog M."/>
            <person name="Hontelez J."/>
            <person name="Verver J."/>
            <person name="Yang W.-C."/>
            <person name="Schijlen E."/>
            <person name="Repin R."/>
            <person name="Schilthuizen M."/>
            <person name="Schranz E."/>
            <person name="Heidstra R."/>
            <person name="Miyata K."/>
            <person name="Fedorova E."/>
            <person name="Kohlen W."/>
            <person name="Bisseling T."/>
            <person name="Smit S."/>
            <person name="Geurts R."/>
        </authorList>
    </citation>
    <scope>NUCLEOTIDE SEQUENCE [LARGE SCALE GENOMIC DNA]</scope>
    <source>
        <strain evidence="4">cv. WU1-14</strain>
    </source>
</reference>
<keyword evidence="4" id="KW-1185">Reference proteome</keyword>
<dbReference type="PANTHER" id="PTHR33179">
    <property type="entry name" value="VQ MOTIF-CONTAINING PROTEIN"/>
    <property type="match status" value="1"/>
</dbReference>
<feature type="domain" description="VQ" evidence="2">
    <location>
        <begin position="174"/>
        <end position="201"/>
    </location>
</feature>
<accession>A0A2P5CKK8</accession>
<feature type="compositionally biased region" description="Low complexity" evidence="1">
    <location>
        <begin position="1"/>
        <end position="14"/>
    </location>
</feature>
<evidence type="ECO:0000313" key="4">
    <source>
        <dbReference type="Proteomes" id="UP000237105"/>
    </source>
</evidence>
<organism evidence="3 4">
    <name type="scientific">Parasponia andersonii</name>
    <name type="common">Sponia andersonii</name>
    <dbReference type="NCBI Taxonomy" id="3476"/>
    <lineage>
        <taxon>Eukaryota</taxon>
        <taxon>Viridiplantae</taxon>
        <taxon>Streptophyta</taxon>
        <taxon>Embryophyta</taxon>
        <taxon>Tracheophyta</taxon>
        <taxon>Spermatophyta</taxon>
        <taxon>Magnoliopsida</taxon>
        <taxon>eudicotyledons</taxon>
        <taxon>Gunneridae</taxon>
        <taxon>Pentapetalae</taxon>
        <taxon>rosids</taxon>
        <taxon>fabids</taxon>
        <taxon>Rosales</taxon>
        <taxon>Cannabaceae</taxon>
        <taxon>Parasponia</taxon>
    </lineage>
</organism>
<dbReference type="InterPro" id="IPR039609">
    <property type="entry name" value="VQ_15/22"/>
</dbReference>
<feature type="compositionally biased region" description="Basic residues" evidence="1">
    <location>
        <begin position="164"/>
        <end position="173"/>
    </location>
</feature>
<feature type="region of interest" description="Disordered" evidence="1">
    <location>
        <begin position="1"/>
        <end position="34"/>
    </location>
</feature>
<proteinExistence type="predicted"/>
<dbReference type="AlphaFoldDB" id="A0A2P5CKK8"/>
<evidence type="ECO:0000313" key="3">
    <source>
        <dbReference type="EMBL" id="PON61580.1"/>
    </source>
</evidence>
<comment type="caution">
    <text evidence="3">The sequence shown here is derived from an EMBL/GenBank/DDBJ whole genome shotgun (WGS) entry which is preliminary data.</text>
</comment>
<dbReference type="OrthoDB" id="780193at2759"/>
<name>A0A2P5CKK8_PARAD</name>
<feature type="compositionally biased region" description="Polar residues" evidence="1">
    <location>
        <begin position="82"/>
        <end position="99"/>
    </location>
</feature>
<sequence length="437" mass="46900">MDSGNSGSMQSSSTGDEEYDSRRESIPGNFLNPNSSITTHFIGSSDSHHHFQNHQQPTSFFDHLSSHNNYLQALSTTTTTTQPQPVSNPNFLLNLDHSSTTTATTTTTNVGSRSSGLHLRSEPNTSNTYPLGNVPPGPPSSSSSHHALTGGSQFPCRPSSSGRSSKKRTRASRRAPTTVMTTDTSNFRAMVQEFTGIPAPPFSSGGYATPFSRCRFDLFGGSGVPDHLYPLRPSAQKPQTSPFLSSSNAPLFGNSVAMVDARTSSNVASNNVFLSSTPPSLVNYQTSVSDHHYDRDHQGLITKQPRNVGGLNVQNPIMGFQSLNPDHLINPSFNVPGFGTKAQGNLALATNFFEEMNAGQGYRGGTASNQTGLEGHGMLPSRRGDDIWRDDNNANVGACKLNYVAASSELHPAEKALEMNVSTRGEGTVDSWIFPSE</sequence>
<dbReference type="PANTHER" id="PTHR33179:SF4">
    <property type="entry name" value="VQ MOTIF-CONTAINING PROTEIN"/>
    <property type="match status" value="1"/>
</dbReference>
<protein>
    <submittedName>
        <fullName evidence="3">VQ motif containing protein</fullName>
    </submittedName>
</protein>
<dbReference type="Pfam" id="PF05678">
    <property type="entry name" value="VQ"/>
    <property type="match status" value="1"/>
</dbReference>
<dbReference type="Proteomes" id="UP000237105">
    <property type="component" value="Unassembled WGS sequence"/>
</dbReference>
<dbReference type="InterPro" id="IPR008889">
    <property type="entry name" value="VQ"/>
</dbReference>
<evidence type="ECO:0000256" key="1">
    <source>
        <dbReference type="SAM" id="MobiDB-lite"/>
    </source>
</evidence>
<dbReference type="EMBL" id="JXTB01000120">
    <property type="protein sequence ID" value="PON61580.1"/>
    <property type="molecule type" value="Genomic_DNA"/>
</dbReference>
<gene>
    <name evidence="3" type="ORF">PanWU01x14_144960</name>
</gene>